<dbReference type="Proteomes" id="UP000318405">
    <property type="component" value="Unassembled WGS sequence"/>
</dbReference>
<protein>
    <submittedName>
        <fullName evidence="2">CoA transferase</fullName>
    </submittedName>
</protein>
<dbReference type="Gene3D" id="3.40.50.10540">
    <property type="entry name" value="Crotonobetainyl-coa:carnitine coa-transferase, domain 1"/>
    <property type="match status" value="1"/>
</dbReference>
<sequence length="415" mass="44848">MNIESQPLPLDSLPRKAAGQALNLLQGTRVLDLTTSIAGPYATMLLGDFGAEVIKVERPGNGDDSRLWRPPSLAGHALWYLSVNRNKRSVTLDYSRPEGKALLRQLIQASDVLVTNQLPSTLAKLGLAYEAVKQVRPDIVFVSLTGFGLEGGRANDPCYDLIAEGYSAVMDLTGELQGDPQKVGTPAADLLSGADAAMGCLAALMDRARSGQGHLVEISLVESMTRFLTPRIVSYLGGGEAPRRSGAKDSVIAIYQVFSTADEPITLGLPTDAIWRRFCGLIERPDMANDPRFAGNEARVASRQELVAAIQQILLGRPRAHWLEQCRSHKVPAGPINRVDQVVRDEELLARGLFYAMDDSGQPIPQVGLGIRFDSREAGYRHVPPGLGQDNATVFGELAGLSALEIEKYKQSGVI</sequence>
<keyword evidence="3" id="KW-1185">Reference proteome</keyword>
<reference evidence="2 3" key="1">
    <citation type="submission" date="2019-07" db="EMBL/GenBank/DDBJ databases">
        <title>Qingshengfaniella alkalisoli gen. nov., sp. nov., isolated from saline soil.</title>
        <authorList>
            <person name="Xu L."/>
            <person name="Huang X.-X."/>
            <person name="Sun J.-Q."/>
        </authorList>
    </citation>
    <scope>NUCLEOTIDE SEQUENCE [LARGE SCALE GENOMIC DNA]</scope>
    <source>
        <strain evidence="2 3">DSM 27279</strain>
    </source>
</reference>
<evidence type="ECO:0000313" key="3">
    <source>
        <dbReference type="Proteomes" id="UP000318405"/>
    </source>
</evidence>
<gene>
    <name evidence="2" type="ORF">FOZ76_15135</name>
</gene>
<dbReference type="AlphaFoldDB" id="A0A556AIL1"/>
<dbReference type="InterPro" id="IPR044855">
    <property type="entry name" value="CoA-Trfase_III_dom3_sf"/>
</dbReference>
<organism evidence="2 3">
    <name type="scientific">Verticiella sediminum</name>
    <dbReference type="NCBI Taxonomy" id="1247510"/>
    <lineage>
        <taxon>Bacteria</taxon>
        <taxon>Pseudomonadati</taxon>
        <taxon>Pseudomonadota</taxon>
        <taxon>Betaproteobacteria</taxon>
        <taxon>Burkholderiales</taxon>
        <taxon>Alcaligenaceae</taxon>
        <taxon>Verticiella</taxon>
    </lineage>
</organism>
<dbReference type="Pfam" id="PF02515">
    <property type="entry name" value="CoA_transf_3"/>
    <property type="match status" value="1"/>
</dbReference>
<accession>A0A556AIL1</accession>
<dbReference type="SUPFAM" id="SSF89796">
    <property type="entry name" value="CoA-transferase family III (CaiB/BaiF)"/>
    <property type="match status" value="1"/>
</dbReference>
<dbReference type="GO" id="GO:0008410">
    <property type="term" value="F:CoA-transferase activity"/>
    <property type="evidence" value="ECO:0007669"/>
    <property type="project" value="TreeGrafter"/>
</dbReference>
<dbReference type="InterPro" id="IPR003673">
    <property type="entry name" value="CoA-Trfase_fam_III"/>
</dbReference>
<evidence type="ECO:0000256" key="1">
    <source>
        <dbReference type="ARBA" id="ARBA00022679"/>
    </source>
</evidence>
<evidence type="ECO:0000313" key="2">
    <source>
        <dbReference type="EMBL" id="TSH92742.1"/>
    </source>
</evidence>
<dbReference type="RefSeq" id="WP_143949108.1">
    <property type="nucleotide sequence ID" value="NZ_BAABMB010000001.1"/>
</dbReference>
<proteinExistence type="predicted"/>
<comment type="caution">
    <text evidence="2">The sequence shown here is derived from an EMBL/GenBank/DDBJ whole genome shotgun (WGS) entry which is preliminary data.</text>
</comment>
<dbReference type="PANTHER" id="PTHR48207:SF3">
    <property type="entry name" value="SUCCINATE--HYDROXYMETHYLGLUTARATE COA-TRANSFERASE"/>
    <property type="match status" value="1"/>
</dbReference>
<dbReference type="OrthoDB" id="9797653at2"/>
<dbReference type="PANTHER" id="PTHR48207">
    <property type="entry name" value="SUCCINATE--HYDROXYMETHYLGLUTARATE COA-TRANSFERASE"/>
    <property type="match status" value="1"/>
</dbReference>
<dbReference type="InterPro" id="IPR023606">
    <property type="entry name" value="CoA-Trfase_III_dom_1_sf"/>
</dbReference>
<keyword evidence="1 2" id="KW-0808">Transferase</keyword>
<name>A0A556AIL1_9BURK</name>
<dbReference type="InterPro" id="IPR050483">
    <property type="entry name" value="CoA-transferase_III_domain"/>
</dbReference>
<dbReference type="Gene3D" id="3.30.1540.10">
    <property type="entry name" value="formyl-coa transferase, domain 3"/>
    <property type="match status" value="1"/>
</dbReference>
<dbReference type="EMBL" id="VLTJ01000029">
    <property type="protein sequence ID" value="TSH92742.1"/>
    <property type="molecule type" value="Genomic_DNA"/>
</dbReference>